<dbReference type="OrthoDB" id="410267at2759"/>
<dbReference type="Proteomes" id="UP000193922">
    <property type="component" value="Unassembled WGS sequence"/>
</dbReference>
<proteinExistence type="inferred from homology"/>
<organism evidence="5 6">
    <name type="scientific">Linderina pennispora</name>
    <dbReference type="NCBI Taxonomy" id="61395"/>
    <lineage>
        <taxon>Eukaryota</taxon>
        <taxon>Fungi</taxon>
        <taxon>Fungi incertae sedis</taxon>
        <taxon>Zoopagomycota</taxon>
        <taxon>Kickxellomycotina</taxon>
        <taxon>Kickxellomycetes</taxon>
        <taxon>Kickxellales</taxon>
        <taxon>Kickxellaceae</taxon>
        <taxon>Linderina</taxon>
    </lineage>
</organism>
<comment type="subcellular location">
    <subcellularLocation>
        <location evidence="1">Membrane</location>
        <topology evidence="1">Multi-pass membrane protein</topology>
    </subcellularLocation>
</comment>
<evidence type="ECO:0000256" key="3">
    <source>
        <dbReference type="SAM" id="Phobius"/>
    </source>
</evidence>
<keyword evidence="6" id="KW-1185">Reference proteome</keyword>
<dbReference type="GO" id="GO:0022857">
    <property type="term" value="F:transmembrane transporter activity"/>
    <property type="evidence" value="ECO:0007669"/>
    <property type="project" value="InterPro"/>
</dbReference>
<evidence type="ECO:0000313" key="6">
    <source>
        <dbReference type="Proteomes" id="UP000193922"/>
    </source>
</evidence>
<comment type="caution">
    <text evidence="5">The sequence shown here is derived from an EMBL/GenBank/DDBJ whole genome shotgun (WGS) entry which is preliminary data.</text>
</comment>
<keyword evidence="3" id="KW-0812">Transmembrane</keyword>
<feature type="transmembrane region" description="Helical" evidence="3">
    <location>
        <begin position="326"/>
        <end position="345"/>
    </location>
</feature>
<reference evidence="5 6" key="1">
    <citation type="submission" date="2016-07" db="EMBL/GenBank/DDBJ databases">
        <title>Pervasive Adenine N6-methylation of Active Genes in Fungi.</title>
        <authorList>
            <consortium name="DOE Joint Genome Institute"/>
            <person name="Mondo S.J."/>
            <person name="Dannebaum R.O."/>
            <person name="Kuo R.C."/>
            <person name="Labutti K."/>
            <person name="Haridas S."/>
            <person name="Kuo A."/>
            <person name="Salamov A."/>
            <person name="Ahrendt S.R."/>
            <person name="Lipzen A."/>
            <person name="Sullivan W."/>
            <person name="Andreopoulos W.B."/>
            <person name="Clum A."/>
            <person name="Lindquist E."/>
            <person name="Daum C."/>
            <person name="Ramamoorthy G.K."/>
            <person name="Gryganskyi A."/>
            <person name="Culley D."/>
            <person name="Magnuson J.K."/>
            <person name="James T.Y."/>
            <person name="O'Malley M.A."/>
            <person name="Stajich J.E."/>
            <person name="Spatafora J.W."/>
            <person name="Visel A."/>
            <person name="Grigoriev I.V."/>
        </authorList>
    </citation>
    <scope>NUCLEOTIDE SEQUENCE [LARGE SCALE GENOMIC DNA]</scope>
    <source>
        <strain evidence="5 6">ATCC 12442</strain>
    </source>
</reference>
<comment type="similarity">
    <text evidence="2">Belongs to the major facilitator superfamily. Monocarboxylate porter (TC 2.A.1.13) family.</text>
</comment>
<dbReference type="RefSeq" id="XP_040740370.1">
    <property type="nucleotide sequence ID" value="XM_040888643.1"/>
</dbReference>
<evidence type="ECO:0000259" key="4">
    <source>
        <dbReference type="PROSITE" id="PS50850"/>
    </source>
</evidence>
<dbReference type="AlphaFoldDB" id="A0A1Y1VYL6"/>
<sequence length="550" mass="60675">MAIPAGILIQFCYGSVYAWSIFNGPINQTLADNPDRGRAEVTFYIALGILGVTGAIFGPWIESSHPQKSGIIGMVMFFAGHITTALAIQVKMFSMLYFGYGFIAGIGLGIGYVSTIDAVSKWWPKARGTAAGCAVMGFGGGSLAFSFINKRLIDSFSLSSAFLILGAINISVMFVCIQFICPPPPGHNIDGIPVIETNSDVHLTLGRSAKNDIPDGLLTAKVISQQPRYMNVLGSERPTIHISLGEALKSRDFWLLYVAFLANIVFCLVILSNLPALINRLFGRESKTPHDPPLEAHIAVSIEGAFNMTGRILVGFISDFIGRKTTFLILLTVQIVALVCIPITISGDHFWLFLILIWIATICYGGGFGMIPAFLSDMFGSSNTSSCHGVFLTAWSIASVGGGLTFTGIVNYYLSEGYKPYDIRPYNVNFAWMMALVIAGFICCLFVRSSIRDRLFPALPDQILRIRIFGRVLRVLWVRGNHVDDTSSIADSVSMNRTVQSTIPLRHGWRRKRLHIELLSKEQEKVAWEEYLFLRAVQYQLLKEPDNVIR</sequence>
<dbReference type="PANTHER" id="PTHR11360:SF317">
    <property type="entry name" value="MAJOR FACILITATOR SUPERFAMILY (MFS) PROFILE DOMAIN-CONTAINING PROTEIN-RELATED"/>
    <property type="match status" value="1"/>
</dbReference>
<dbReference type="InterPro" id="IPR011701">
    <property type="entry name" value="MFS"/>
</dbReference>
<evidence type="ECO:0000256" key="2">
    <source>
        <dbReference type="ARBA" id="ARBA00006727"/>
    </source>
</evidence>
<feature type="transmembrane region" description="Helical" evidence="3">
    <location>
        <begin position="387"/>
        <end position="410"/>
    </location>
</feature>
<feature type="transmembrane region" description="Helical" evidence="3">
    <location>
        <begin position="70"/>
        <end position="90"/>
    </location>
</feature>
<dbReference type="EMBL" id="MCFD01000016">
    <property type="protein sequence ID" value="ORX66360.1"/>
    <property type="molecule type" value="Genomic_DNA"/>
</dbReference>
<keyword evidence="3" id="KW-0472">Membrane</keyword>
<feature type="transmembrane region" description="Helical" evidence="3">
    <location>
        <begin position="160"/>
        <end position="181"/>
    </location>
</feature>
<dbReference type="Pfam" id="PF07690">
    <property type="entry name" value="MFS_1"/>
    <property type="match status" value="1"/>
</dbReference>
<accession>A0A1Y1VYL6</accession>
<gene>
    <name evidence="5" type="ORF">DL89DRAFT_270279</name>
</gene>
<feature type="transmembrane region" description="Helical" evidence="3">
    <location>
        <begin position="96"/>
        <end position="116"/>
    </location>
</feature>
<dbReference type="STRING" id="61395.A0A1Y1VYL6"/>
<dbReference type="GO" id="GO:0016020">
    <property type="term" value="C:membrane"/>
    <property type="evidence" value="ECO:0007669"/>
    <property type="project" value="UniProtKB-SubCell"/>
</dbReference>
<dbReference type="PANTHER" id="PTHR11360">
    <property type="entry name" value="MONOCARBOXYLATE TRANSPORTER"/>
    <property type="match status" value="1"/>
</dbReference>
<keyword evidence="3" id="KW-1133">Transmembrane helix</keyword>
<name>A0A1Y1VYL6_9FUNG</name>
<feature type="domain" description="Major facilitator superfamily (MFS) profile" evidence="4">
    <location>
        <begin position="1"/>
        <end position="452"/>
    </location>
</feature>
<feature type="transmembrane region" description="Helical" evidence="3">
    <location>
        <begin position="128"/>
        <end position="148"/>
    </location>
</feature>
<evidence type="ECO:0000256" key="1">
    <source>
        <dbReference type="ARBA" id="ARBA00004141"/>
    </source>
</evidence>
<feature type="transmembrane region" description="Helical" evidence="3">
    <location>
        <begin position="254"/>
        <end position="276"/>
    </location>
</feature>
<protein>
    <submittedName>
        <fullName evidence="5">MFS general substrate transporter</fullName>
    </submittedName>
</protein>
<dbReference type="InterPro" id="IPR036259">
    <property type="entry name" value="MFS_trans_sf"/>
</dbReference>
<evidence type="ECO:0000313" key="5">
    <source>
        <dbReference type="EMBL" id="ORX66360.1"/>
    </source>
</evidence>
<feature type="transmembrane region" description="Helical" evidence="3">
    <location>
        <begin position="42"/>
        <end position="61"/>
    </location>
</feature>
<feature type="transmembrane region" description="Helical" evidence="3">
    <location>
        <begin position="430"/>
        <end position="447"/>
    </location>
</feature>
<dbReference type="InterPro" id="IPR050327">
    <property type="entry name" value="Proton-linked_MCT"/>
</dbReference>
<dbReference type="PROSITE" id="PS50850">
    <property type="entry name" value="MFS"/>
    <property type="match status" value="1"/>
</dbReference>
<dbReference type="SUPFAM" id="SSF103473">
    <property type="entry name" value="MFS general substrate transporter"/>
    <property type="match status" value="1"/>
</dbReference>
<dbReference type="InterPro" id="IPR020846">
    <property type="entry name" value="MFS_dom"/>
</dbReference>
<dbReference type="CDD" id="cd17353">
    <property type="entry name" value="MFS_OFA_like"/>
    <property type="match status" value="1"/>
</dbReference>
<dbReference type="GeneID" id="63805291"/>
<feature type="transmembrane region" description="Helical" evidence="3">
    <location>
        <begin position="351"/>
        <end position="375"/>
    </location>
</feature>
<dbReference type="Gene3D" id="1.20.1250.20">
    <property type="entry name" value="MFS general substrate transporter like domains"/>
    <property type="match status" value="2"/>
</dbReference>